<gene>
    <name evidence="1" type="ORF">HOLleu_44290</name>
</gene>
<keyword evidence="2" id="KW-1185">Reference proteome</keyword>
<dbReference type="EMBL" id="JAIZAY010000768">
    <property type="protein sequence ID" value="KAJ8017975.1"/>
    <property type="molecule type" value="Genomic_DNA"/>
</dbReference>
<sequence length="53" mass="6090">MRNCVDISKDLCLLYQQAFDNFWSSRASFVVRHTFAAEDSTINRSVSAQFSPE</sequence>
<organism evidence="1 2">
    <name type="scientific">Holothuria leucospilota</name>
    <name type="common">Black long sea cucumber</name>
    <name type="synonym">Mertensiothuria leucospilota</name>
    <dbReference type="NCBI Taxonomy" id="206669"/>
    <lineage>
        <taxon>Eukaryota</taxon>
        <taxon>Metazoa</taxon>
        <taxon>Echinodermata</taxon>
        <taxon>Eleutherozoa</taxon>
        <taxon>Echinozoa</taxon>
        <taxon>Holothuroidea</taxon>
        <taxon>Aspidochirotacea</taxon>
        <taxon>Aspidochirotida</taxon>
        <taxon>Holothuriidae</taxon>
        <taxon>Holothuria</taxon>
    </lineage>
</organism>
<dbReference type="Proteomes" id="UP001152320">
    <property type="component" value="Unassembled WGS sequence"/>
</dbReference>
<name>A0A9Q1B9E6_HOLLE</name>
<comment type="caution">
    <text evidence="1">The sequence shown here is derived from an EMBL/GenBank/DDBJ whole genome shotgun (WGS) entry which is preliminary data.</text>
</comment>
<proteinExistence type="predicted"/>
<accession>A0A9Q1B9E6</accession>
<dbReference type="AlphaFoldDB" id="A0A9Q1B9E6"/>
<evidence type="ECO:0000313" key="2">
    <source>
        <dbReference type="Proteomes" id="UP001152320"/>
    </source>
</evidence>
<protein>
    <submittedName>
        <fullName evidence="1">Uncharacterized protein</fullName>
    </submittedName>
</protein>
<reference evidence="1" key="1">
    <citation type="submission" date="2021-10" db="EMBL/GenBank/DDBJ databases">
        <title>Tropical sea cucumber genome reveals ecological adaptation and Cuvierian tubules defense mechanism.</title>
        <authorList>
            <person name="Chen T."/>
        </authorList>
    </citation>
    <scope>NUCLEOTIDE SEQUENCE</scope>
    <source>
        <strain evidence="1">Nanhai2018</strain>
        <tissue evidence="1">Muscle</tissue>
    </source>
</reference>
<evidence type="ECO:0000313" key="1">
    <source>
        <dbReference type="EMBL" id="KAJ8017975.1"/>
    </source>
</evidence>